<keyword evidence="1" id="KW-0863">Zinc-finger</keyword>
<keyword evidence="1" id="KW-0479">Metal-binding</keyword>
<feature type="compositionally biased region" description="Pro residues" evidence="2">
    <location>
        <begin position="127"/>
        <end position="152"/>
    </location>
</feature>
<name>A0ABQ7G623_DUNSA</name>
<feature type="compositionally biased region" description="Pro residues" evidence="2">
    <location>
        <begin position="96"/>
        <end position="105"/>
    </location>
</feature>
<evidence type="ECO:0000313" key="5">
    <source>
        <dbReference type="Proteomes" id="UP000815325"/>
    </source>
</evidence>
<protein>
    <recommendedName>
        <fullName evidence="3">SWIM-type domain-containing protein</fullName>
    </recommendedName>
</protein>
<feature type="region of interest" description="Disordered" evidence="2">
    <location>
        <begin position="88"/>
        <end position="183"/>
    </location>
</feature>
<comment type="caution">
    <text evidence="4">The sequence shown here is derived from an EMBL/GenBank/DDBJ whole genome shotgun (WGS) entry which is preliminary data.</text>
</comment>
<dbReference type="InterPro" id="IPR007527">
    <property type="entry name" value="Znf_SWIM"/>
</dbReference>
<evidence type="ECO:0000256" key="2">
    <source>
        <dbReference type="SAM" id="MobiDB-lite"/>
    </source>
</evidence>
<gene>
    <name evidence="4" type="ORF">DUNSADRAFT_15089</name>
</gene>
<reference evidence="4" key="1">
    <citation type="submission" date="2017-08" db="EMBL/GenBank/DDBJ databases">
        <authorList>
            <person name="Polle J.E."/>
            <person name="Barry K."/>
            <person name="Cushman J."/>
            <person name="Schmutz J."/>
            <person name="Tran D."/>
            <person name="Hathwaick L.T."/>
            <person name="Yim W.C."/>
            <person name="Jenkins J."/>
            <person name="Mckie-Krisberg Z.M."/>
            <person name="Prochnik S."/>
            <person name="Lindquist E."/>
            <person name="Dockter R.B."/>
            <person name="Adam C."/>
            <person name="Molina H."/>
            <person name="Bunkerborg J."/>
            <person name="Jin E."/>
            <person name="Buchheim M."/>
            <person name="Magnuson J."/>
        </authorList>
    </citation>
    <scope>NUCLEOTIDE SEQUENCE</scope>
    <source>
        <strain evidence="4">CCAP 19/18</strain>
    </source>
</reference>
<dbReference type="Pfam" id="PF04434">
    <property type="entry name" value="SWIM"/>
    <property type="match status" value="1"/>
</dbReference>
<keyword evidence="5" id="KW-1185">Reference proteome</keyword>
<feature type="domain" description="SWIM-type" evidence="3">
    <location>
        <begin position="33"/>
        <end position="65"/>
    </location>
</feature>
<accession>A0ABQ7G623</accession>
<organism evidence="4 5">
    <name type="scientific">Dunaliella salina</name>
    <name type="common">Green alga</name>
    <name type="synonym">Protococcus salinus</name>
    <dbReference type="NCBI Taxonomy" id="3046"/>
    <lineage>
        <taxon>Eukaryota</taxon>
        <taxon>Viridiplantae</taxon>
        <taxon>Chlorophyta</taxon>
        <taxon>core chlorophytes</taxon>
        <taxon>Chlorophyceae</taxon>
        <taxon>CS clade</taxon>
        <taxon>Chlamydomonadales</taxon>
        <taxon>Dunaliellaceae</taxon>
        <taxon>Dunaliella</taxon>
    </lineage>
</organism>
<feature type="compositionally biased region" description="Low complexity" evidence="2">
    <location>
        <begin position="116"/>
        <end position="126"/>
    </location>
</feature>
<evidence type="ECO:0000259" key="3">
    <source>
        <dbReference type="PROSITE" id="PS50966"/>
    </source>
</evidence>
<keyword evidence="1" id="KW-0862">Zinc</keyword>
<dbReference type="EMBL" id="MU070084">
    <property type="protein sequence ID" value="KAF5830048.1"/>
    <property type="molecule type" value="Genomic_DNA"/>
</dbReference>
<dbReference type="PROSITE" id="PS50966">
    <property type="entry name" value="ZF_SWIM"/>
    <property type="match status" value="1"/>
</dbReference>
<evidence type="ECO:0000256" key="1">
    <source>
        <dbReference type="PROSITE-ProRule" id="PRU00325"/>
    </source>
</evidence>
<sequence length="221" mass="24065">MSESSLKRTFKNTGAATTGLIFDVWRLCNPLYYIVNLFDGSCTCRNFLHTQTPCKHIFAVLQRTMKRWADLPHNLLSTPWLNIDREVAPSTSQPAAPQPGAPQPAAPWFSIDREAPPSTSQSAAPGSPQPSHPAPSPSLPSSPMPCSPPPSHTPSDSAAVHPGKQHRANVSHAEPSSADVREVQQVQREQFELTTYLKCAAIGAPCRIKTAKGPKSERWLT</sequence>
<dbReference type="Proteomes" id="UP000815325">
    <property type="component" value="Unassembled WGS sequence"/>
</dbReference>
<evidence type="ECO:0000313" key="4">
    <source>
        <dbReference type="EMBL" id="KAF5830048.1"/>
    </source>
</evidence>
<proteinExistence type="predicted"/>